<dbReference type="AlphaFoldDB" id="A0A2M8WRZ9"/>
<dbReference type="Pfam" id="PF00702">
    <property type="entry name" value="Hydrolase"/>
    <property type="match status" value="1"/>
</dbReference>
<gene>
    <name evidence="1" type="ORF">CLV34_1187</name>
</gene>
<dbReference type="Gene3D" id="3.40.50.1000">
    <property type="entry name" value="HAD superfamily/HAD-like"/>
    <property type="match status" value="1"/>
</dbReference>
<dbReference type="SFLD" id="SFLDS00003">
    <property type="entry name" value="Haloacid_Dehalogenase"/>
    <property type="match status" value="1"/>
</dbReference>
<comment type="caution">
    <text evidence="1">The sequence shown here is derived from an EMBL/GenBank/DDBJ whole genome shotgun (WGS) entry which is preliminary data.</text>
</comment>
<dbReference type="InterPro" id="IPR023198">
    <property type="entry name" value="PGP-like_dom2"/>
</dbReference>
<reference evidence="1 2" key="1">
    <citation type="submission" date="2017-11" db="EMBL/GenBank/DDBJ databases">
        <title>Genomic Encyclopedia of Archaeal and Bacterial Type Strains, Phase II (KMG-II): From Individual Species to Whole Genera.</title>
        <authorList>
            <person name="Goeker M."/>
        </authorList>
    </citation>
    <scope>NUCLEOTIDE SEQUENCE [LARGE SCALE GENOMIC DNA]</scope>
    <source>
        <strain evidence="1 2">DSM 22413</strain>
    </source>
</reference>
<evidence type="ECO:0000313" key="1">
    <source>
        <dbReference type="EMBL" id="PJI93713.1"/>
    </source>
</evidence>
<proteinExistence type="predicted"/>
<dbReference type="SUPFAM" id="SSF56784">
    <property type="entry name" value="HAD-like"/>
    <property type="match status" value="1"/>
</dbReference>
<dbReference type="PANTHER" id="PTHR43434:SF20">
    <property type="entry name" value="5'-NUCLEOTIDASE"/>
    <property type="match status" value="1"/>
</dbReference>
<dbReference type="SFLD" id="SFLDG01129">
    <property type="entry name" value="C1.5:_HAD__Beta-PGM__Phosphata"/>
    <property type="match status" value="1"/>
</dbReference>
<dbReference type="InterPro" id="IPR050155">
    <property type="entry name" value="HAD-like_hydrolase_sf"/>
</dbReference>
<dbReference type="PANTHER" id="PTHR43434">
    <property type="entry name" value="PHOSPHOGLYCOLATE PHOSPHATASE"/>
    <property type="match status" value="1"/>
</dbReference>
<evidence type="ECO:0000313" key="2">
    <source>
        <dbReference type="Proteomes" id="UP000231586"/>
    </source>
</evidence>
<name>A0A2M8WRZ9_9MICO</name>
<keyword evidence="2" id="KW-1185">Reference proteome</keyword>
<sequence length="240" mass="24609">MTSPLPSPALPTPPSLVLLDLDGTLTDSAPGIMGSMRHALAEAGFPVPDDERLRAIVGPPLHESLLLLGVPQDRVDELIGLYRAAFVAGGMFDNAVFPGIPEALGALQDAGVRMVVATSKPEVYARQIVEHFGLAPYLDGGVDGVFGADADGGPRSAKAQVVAHALASVAARRAAAGEPMPAADATVMVGDREHDVLGAREHGLRTVSVGWGYAVPGEIEEAGPAATVATPAELVHLLVA</sequence>
<dbReference type="Gene3D" id="1.10.150.240">
    <property type="entry name" value="Putative phosphatase, domain 2"/>
    <property type="match status" value="1"/>
</dbReference>
<dbReference type="EMBL" id="PGTZ01000007">
    <property type="protein sequence ID" value="PJI93713.1"/>
    <property type="molecule type" value="Genomic_DNA"/>
</dbReference>
<dbReference type="GO" id="GO:0005829">
    <property type="term" value="C:cytosol"/>
    <property type="evidence" value="ECO:0007669"/>
    <property type="project" value="TreeGrafter"/>
</dbReference>
<dbReference type="Proteomes" id="UP000231586">
    <property type="component" value="Unassembled WGS sequence"/>
</dbReference>
<accession>A0A2M8WRZ9</accession>
<dbReference type="InterPro" id="IPR036412">
    <property type="entry name" value="HAD-like_sf"/>
</dbReference>
<protein>
    <submittedName>
        <fullName evidence="1">Phosphoglycolate phosphatase</fullName>
    </submittedName>
</protein>
<dbReference type="InterPro" id="IPR023214">
    <property type="entry name" value="HAD_sf"/>
</dbReference>
<dbReference type="GO" id="GO:0004713">
    <property type="term" value="F:protein tyrosine kinase activity"/>
    <property type="evidence" value="ECO:0007669"/>
    <property type="project" value="TreeGrafter"/>
</dbReference>
<dbReference type="RefSeq" id="WP_245859030.1">
    <property type="nucleotide sequence ID" value="NZ_PGTZ01000007.1"/>
</dbReference>
<organism evidence="1 2">
    <name type="scientific">Luteimicrobium subarcticum</name>
    <dbReference type="NCBI Taxonomy" id="620910"/>
    <lineage>
        <taxon>Bacteria</taxon>
        <taxon>Bacillati</taxon>
        <taxon>Actinomycetota</taxon>
        <taxon>Actinomycetes</taxon>
        <taxon>Micrococcales</taxon>
        <taxon>Luteimicrobium</taxon>
    </lineage>
</organism>